<accession>A0A9Q3E483</accession>
<gene>
    <name evidence="2" type="ORF">O181_054234</name>
</gene>
<dbReference type="EMBL" id="AVOT02024059">
    <property type="protein sequence ID" value="MBW0514519.1"/>
    <property type="molecule type" value="Genomic_DNA"/>
</dbReference>
<feature type="region of interest" description="Disordered" evidence="1">
    <location>
        <begin position="226"/>
        <end position="247"/>
    </location>
</feature>
<organism evidence="2 3">
    <name type="scientific">Austropuccinia psidii MF-1</name>
    <dbReference type="NCBI Taxonomy" id="1389203"/>
    <lineage>
        <taxon>Eukaryota</taxon>
        <taxon>Fungi</taxon>
        <taxon>Dikarya</taxon>
        <taxon>Basidiomycota</taxon>
        <taxon>Pucciniomycotina</taxon>
        <taxon>Pucciniomycetes</taxon>
        <taxon>Pucciniales</taxon>
        <taxon>Sphaerophragmiaceae</taxon>
        <taxon>Austropuccinia</taxon>
    </lineage>
</organism>
<proteinExistence type="predicted"/>
<keyword evidence="3" id="KW-1185">Reference proteome</keyword>
<feature type="compositionally biased region" description="Pro residues" evidence="1">
    <location>
        <begin position="226"/>
        <end position="237"/>
    </location>
</feature>
<sequence length="247" mass="27430">MEACDACGQAHEKCLFIVQPFKPHRPRSSRQRRPCEDSFMVNDDESIPEWEWTPRPQRGRQEHLRMISPVPSSINFPTPPPRPPSDGHFTASPDQSDYASNEGWRWQEDIQAWEDCHHVLSPMGFKCQKKNPPNPPFLVCLMSKLCGNQLQAPVAPNGGRTYSADTSTCEPEPEVALTQSMDNPFGMSPLSSFPVPNIPSPLLHPSPACTTTPLSIIIIDNMPVSPPPTPVTSPEIPPIASSPHYHN</sequence>
<feature type="region of interest" description="Disordered" evidence="1">
    <location>
        <begin position="46"/>
        <end position="99"/>
    </location>
</feature>
<name>A0A9Q3E483_9BASI</name>
<protein>
    <submittedName>
        <fullName evidence="2">Uncharacterized protein</fullName>
    </submittedName>
</protein>
<evidence type="ECO:0000313" key="2">
    <source>
        <dbReference type="EMBL" id="MBW0514519.1"/>
    </source>
</evidence>
<dbReference type="AlphaFoldDB" id="A0A9Q3E483"/>
<evidence type="ECO:0000313" key="3">
    <source>
        <dbReference type="Proteomes" id="UP000765509"/>
    </source>
</evidence>
<dbReference type="Proteomes" id="UP000765509">
    <property type="component" value="Unassembled WGS sequence"/>
</dbReference>
<evidence type="ECO:0000256" key="1">
    <source>
        <dbReference type="SAM" id="MobiDB-lite"/>
    </source>
</evidence>
<comment type="caution">
    <text evidence="2">The sequence shown here is derived from an EMBL/GenBank/DDBJ whole genome shotgun (WGS) entry which is preliminary data.</text>
</comment>
<reference evidence="2" key="1">
    <citation type="submission" date="2021-03" db="EMBL/GenBank/DDBJ databases">
        <title>Draft genome sequence of rust myrtle Austropuccinia psidii MF-1, a brazilian biotype.</title>
        <authorList>
            <person name="Quecine M.C."/>
            <person name="Pachon D.M.R."/>
            <person name="Bonatelli M.L."/>
            <person name="Correr F.H."/>
            <person name="Franceschini L.M."/>
            <person name="Leite T.F."/>
            <person name="Margarido G.R.A."/>
            <person name="Almeida C.A."/>
            <person name="Ferrarezi J.A."/>
            <person name="Labate C.A."/>
        </authorList>
    </citation>
    <scope>NUCLEOTIDE SEQUENCE</scope>
    <source>
        <strain evidence="2">MF-1</strain>
    </source>
</reference>